<reference evidence="4" key="1">
    <citation type="journal article" date="2020" name="Stud. Mycol.">
        <title>101 Dothideomycetes genomes: a test case for predicting lifestyles and emergence of pathogens.</title>
        <authorList>
            <person name="Haridas S."/>
            <person name="Albert R."/>
            <person name="Binder M."/>
            <person name="Bloem J."/>
            <person name="Labutti K."/>
            <person name="Salamov A."/>
            <person name="Andreopoulos B."/>
            <person name="Baker S."/>
            <person name="Barry K."/>
            <person name="Bills G."/>
            <person name="Bluhm B."/>
            <person name="Cannon C."/>
            <person name="Castanera R."/>
            <person name="Culley D."/>
            <person name="Daum C."/>
            <person name="Ezra D."/>
            <person name="Gonzalez J."/>
            <person name="Henrissat B."/>
            <person name="Kuo A."/>
            <person name="Liang C."/>
            <person name="Lipzen A."/>
            <person name="Lutzoni F."/>
            <person name="Magnuson J."/>
            <person name="Mondo S."/>
            <person name="Nolan M."/>
            <person name="Ohm R."/>
            <person name="Pangilinan J."/>
            <person name="Park H.-J."/>
            <person name="Ramirez L."/>
            <person name="Alfaro M."/>
            <person name="Sun H."/>
            <person name="Tritt A."/>
            <person name="Yoshinaga Y."/>
            <person name="Zwiers L.-H."/>
            <person name="Turgeon B."/>
            <person name="Goodwin S."/>
            <person name="Spatafora J."/>
            <person name="Crous P."/>
            <person name="Grigoriev I."/>
        </authorList>
    </citation>
    <scope>NUCLEOTIDE SEQUENCE</scope>
    <source>
        <strain evidence="4">CBS 110217</strain>
    </source>
</reference>
<evidence type="ECO:0000256" key="1">
    <source>
        <dbReference type="RuleBase" id="RU004560"/>
    </source>
</evidence>
<protein>
    <recommendedName>
        <fullName evidence="3">Septin-type G domain-containing protein</fullName>
    </recommendedName>
</protein>
<comment type="similarity">
    <text evidence="1">Belongs to the TRAFAC class TrmE-Era-EngA-EngB-Septin-like GTPase superfamily. Septin GTPase family.</text>
</comment>
<keyword evidence="1" id="KW-0342">GTP-binding</keyword>
<dbReference type="InterPro" id="IPR046707">
    <property type="entry name" value="DUF6780"/>
</dbReference>
<feature type="region of interest" description="Disordered" evidence="2">
    <location>
        <begin position="1"/>
        <end position="65"/>
    </location>
</feature>
<dbReference type="AlphaFoldDB" id="A0A9P4LL92"/>
<proteinExistence type="inferred from homology"/>
<dbReference type="EMBL" id="ML978182">
    <property type="protein sequence ID" value="KAF2031261.1"/>
    <property type="molecule type" value="Genomic_DNA"/>
</dbReference>
<feature type="region of interest" description="Disordered" evidence="2">
    <location>
        <begin position="265"/>
        <end position="297"/>
    </location>
</feature>
<dbReference type="PANTHER" id="PTHR18884">
    <property type="entry name" value="SEPTIN"/>
    <property type="match status" value="1"/>
</dbReference>
<evidence type="ECO:0000256" key="2">
    <source>
        <dbReference type="SAM" id="MobiDB-lite"/>
    </source>
</evidence>
<dbReference type="Gene3D" id="3.40.50.300">
    <property type="entry name" value="P-loop containing nucleotide triphosphate hydrolases"/>
    <property type="match status" value="1"/>
</dbReference>
<dbReference type="InterPro" id="IPR030379">
    <property type="entry name" value="G_SEPTIN_dom"/>
</dbReference>
<evidence type="ECO:0000313" key="4">
    <source>
        <dbReference type="EMBL" id="KAF2031261.1"/>
    </source>
</evidence>
<dbReference type="Pfam" id="PF20571">
    <property type="entry name" value="DUF6780"/>
    <property type="match status" value="1"/>
</dbReference>
<accession>A0A9P4LL92</accession>
<dbReference type="SUPFAM" id="SSF52540">
    <property type="entry name" value="P-loop containing nucleoside triphosphate hydrolases"/>
    <property type="match status" value="1"/>
</dbReference>
<dbReference type="InterPro" id="IPR027417">
    <property type="entry name" value="P-loop_NTPase"/>
</dbReference>
<name>A0A9P4LL92_9PLEO</name>
<dbReference type="OrthoDB" id="4150765at2759"/>
<feature type="compositionally biased region" description="Low complexity" evidence="2">
    <location>
        <begin position="154"/>
        <end position="166"/>
    </location>
</feature>
<keyword evidence="5" id="KW-1185">Reference proteome</keyword>
<dbReference type="GO" id="GO:0005525">
    <property type="term" value="F:GTP binding"/>
    <property type="evidence" value="ECO:0007669"/>
    <property type="project" value="UniProtKB-KW"/>
</dbReference>
<sequence length="804" mass="86525">MRPLPGGDALPSTVKPRSRKSSVDHAASASSHVPTTFFMRSEEEMEQSLASSSNAQAIERQRDSTYGVQSLADTLEAAFGSEHSTGGNQIENHGSKGNSEQGILRSASHSSAGGSAKMSESLRLSPKRKLKKKLSSHTRSTTLAPLNVEPSPTPVSAVPSTPSATSLQSLKLSDEDSAIDESASQAVTSGGEEEVDDKSTQHDASGSFPQLVMPSIQMPSRRPFTTKGKAMGKLKVLVAGETGIGKTSLIRSIVQLCEDIVHVDPLSPSNSISHPPPPKSKSRRRRSHTAGTSHITEIHASTKPYPHWWTDTEESRVLRRRKSSLDAILERNICFVDTPGFTRGAAEKEDIGLIVDYVESLLSQTSSVITLDDTEILGMVSGNGGVSVDVVLYLLPPDKEIGADIDFMQRLSLLTNVIPIVAKSDTLSAQEAIDLKTSILARLQTTPFKPFLFGKAMDDALLAVQSLPIINQETSSTQSGEFPFTTPTYPYTVSSTPGPDNETMDASLLMSPDYVQPLLPSELSALVDQVFEPDSIAWLRHSAAKKFLAWRRRTTLPGDPFVLQSLQQPRSPTTASVGLNGAGITSKTCSASGNSSIFSAASPSGVLVPRSGSPFYSSHLQSPFHGSSLSLAHSDIENPPNFSLARYNSFGQHGEQPPSEIRIAKWATDLQRSLRNERDRFEELQRNDRAKWLFERVGEEVSRGTIVASPGGSPRAEWAVVRHGDEKHTKAGQRYSKAGGLDSRDPLGLCGFSDVVKKRGFVLVKVLGGVSVLGAIMVAVVRACGVETALPQSGWWNWITGGAE</sequence>
<feature type="compositionally biased region" description="Low complexity" evidence="2">
    <location>
        <begin position="24"/>
        <end position="33"/>
    </location>
</feature>
<comment type="caution">
    <text evidence="4">The sequence shown here is derived from an EMBL/GenBank/DDBJ whole genome shotgun (WGS) entry which is preliminary data.</text>
</comment>
<feature type="compositionally biased region" description="Basic residues" evidence="2">
    <location>
        <begin position="125"/>
        <end position="136"/>
    </location>
</feature>
<organism evidence="4 5">
    <name type="scientific">Setomelanomma holmii</name>
    <dbReference type="NCBI Taxonomy" id="210430"/>
    <lineage>
        <taxon>Eukaryota</taxon>
        <taxon>Fungi</taxon>
        <taxon>Dikarya</taxon>
        <taxon>Ascomycota</taxon>
        <taxon>Pezizomycotina</taxon>
        <taxon>Dothideomycetes</taxon>
        <taxon>Pleosporomycetidae</taxon>
        <taxon>Pleosporales</taxon>
        <taxon>Pleosporineae</taxon>
        <taxon>Phaeosphaeriaceae</taxon>
        <taxon>Setomelanomma</taxon>
    </lineage>
</organism>
<dbReference type="Pfam" id="PF00735">
    <property type="entry name" value="Septin"/>
    <property type="match status" value="1"/>
</dbReference>
<feature type="compositionally biased region" description="Low complexity" evidence="2">
    <location>
        <begin position="106"/>
        <end position="124"/>
    </location>
</feature>
<feature type="region of interest" description="Disordered" evidence="2">
    <location>
        <begin position="77"/>
        <end position="214"/>
    </location>
</feature>
<gene>
    <name evidence="4" type="ORF">EK21DRAFT_99825</name>
</gene>
<dbReference type="PROSITE" id="PS51719">
    <property type="entry name" value="G_SEPTIN"/>
    <property type="match status" value="1"/>
</dbReference>
<evidence type="ECO:0000313" key="5">
    <source>
        <dbReference type="Proteomes" id="UP000799777"/>
    </source>
</evidence>
<keyword evidence="1" id="KW-0547">Nucleotide-binding</keyword>
<feature type="compositionally biased region" description="Polar residues" evidence="2">
    <location>
        <begin position="82"/>
        <end position="101"/>
    </location>
</feature>
<dbReference type="Proteomes" id="UP000799777">
    <property type="component" value="Unassembled WGS sequence"/>
</dbReference>
<evidence type="ECO:0000259" key="3">
    <source>
        <dbReference type="PROSITE" id="PS51719"/>
    </source>
</evidence>
<feature type="domain" description="Septin-type G" evidence="3">
    <location>
        <begin position="230"/>
        <end position="557"/>
    </location>
</feature>